<organism evidence="2">
    <name type="scientific">mine drainage metagenome</name>
    <dbReference type="NCBI Taxonomy" id="410659"/>
    <lineage>
        <taxon>unclassified sequences</taxon>
        <taxon>metagenomes</taxon>
        <taxon>ecological metagenomes</taxon>
    </lineage>
</organism>
<reference evidence="2" key="1">
    <citation type="submission" date="2013-08" db="EMBL/GenBank/DDBJ databases">
        <authorList>
            <person name="Mendez C."/>
            <person name="Richter M."/>
            <person name="Ferrer M."/>
            <person name="Sanchez J."/>
        </authorList>
    </citation>
    <scope>NUCLEOTIDE SEQUENCE</scope>
</reference>
<comment type="caution">
    <text evidence="2">The sequence shown here is derived from an EMBL/GenBank/DDBJ whole genome shotgun (WGS) entry which is preliminary data.</text>
</comment>
<dbReference type="PANTHER" id="PTHR32063">
    <property type="match status" value="1"/>
</dbReference>
<dbReference type="Gene3D" id="3.30.70.1430">
    <property type="entry name" value="Multidrug efflux transporter AcrB pore domain"/>
    <property type="match status" value="1"/>
</dbReference>
<proteinExistence type="predicted"/>
<dbReference type="SUPFAM" id="SSF82693">
    <property type="entry name" value="Multidrug efflux transporter AcrB pore domain, PN1, PN2, PC1 and PC2 subdomains"/>
    <property type="match status" value="1"/>
</dbReference>
<dbReference type="GO" id="GO:0005886">
    <property type="term" value="C:plasma membrane"/>
    <property type="evidence" value="ECO:0007669"/>
    <property type="project" value="TreeGrafter"/>
</dbReference>
<dbReference type="InterPro" id="IPR001036">
    <property type="entry name" value="Acrflvin-R"/>
</dbReference>
<feature type="transmembrane region" description="Helical" evidence="1">
    <location>
        <begin position="20"/>
        <end position="38"/>
    </location>
</feature>
<keyword evidence="1" id="KW-1133">Transmembrane helix</keyword>
<evidence type="ECO:0000256" key="1">
    <source>
        <dbReference type="SAM" id="Phobius"/>
    </source>
</evidence>
<dbReference type="Pfam" id="PF00873">
    <property type="entry name" value="ACR_tran"/>
    <property type="match status" value="1"/>
</dbReference>
<protein>
    <submittedName>
        <fullName evidence="2">Acriflavin resistance protein</fullName>
    </submittedName>
</protein>
<accession>T0ZCR1</accession>
<name>T0ZCR1_9ZZZZ</name>
<reference evidence="2" key="2">
    <citation type="journal article" date="2014" name="ISME J.">
        <title>Microbial stratification in low pH oxic and suboxic macroscopic growths along an acid mine drainage.</title>
        <authorList>
            <person name="Mendez-Garcia C."/>
            <person name="Mesa V."/>
            <person name="Sprenger R.R."/>
            <person name="Richter M."/>
            <person name="Diez M.S."/>
            <person name="Solano J."/>
            <person name="Bargiela R."/>
            <person name="Golyshina O.V."/>
            <person name="Manteca A."/>
            <person name="Ramos J.L."/>
            <person name="Gallego J.R."/>
            <person name="Llorente I."/>
            <person name="Martins Dos Santos V.A."/>
            <person name="Jensen O.N."/>
            <person name="Pelaez A.I."/>
            <person name="Sanchez J."/>
            <person name="Ferrer M."/>
        </authorList>
    </citation>
    <scope>NUCLEOTIDE SEQUENCE</scope>
</reference>
<keyword evidence="1" id="KW-0472">Membrane</keyword>
<sequence>MSEKLGFSGRLASRFLHNQITPLLAILAVGMGLFALAITPRQEDPDINVTFANVFVPFPGASSHQVERQVTTPLEQVLDSIRGIKHIYSVSRPGLAVLTVQYKVGQPRTTAIVRLYNAIYSHRDLWPPNSGIL</sequence>
<evidence type="ECO:0000313" key="2">
    <source>
        <dbReference type="EMBL" id="EQD41997.1"/>
    </source>
</evidence>
<dbReference type="Gene3D" id="1.20.1640.10">
    <property type="entry name" value="Multidrug efflux transporter AcrB transmembrane domain"/>
    <property type="match status" value="1"/>
</dbReference>
<gene>
    <name evidence="2" type="ORF">B1A_15997</name>
</gene>
<dbReference type="AlphaFoldDB" id="T0ZCR1"/>
<keyword evidence="1" id="KW-0812">Transmembrane</keyword>
<dbReference type="GO" id="GO:0042910">
    <property type="term" value="F:xenobiotic transmembrane transporter activity"/>
    <property type="evidence" value="ECO:0007669"/>
    <property type="project" value="TreeGrafter"/>
</dbReference>
<dbReference type="PANTHER" id="PTHR32063:SF16">
    <property type="entry name" value="CATION EFFLUX SYSTEM (ACRB_ACRD_ACRF FAMILY)"/>
    <property type="match status" value="1"/>
</dbReference>
<dbReference type="EMBL" id="AUZX01011754">
    <property type="protein sequence ID" value="EQD41997.1"/>
    <property type="molecule type" value="Genomic_DNA"/>
</dbReference>
<feature type="non-terminal residue" evidence="2">
    <location>
        <position position="133"/>
    </location>
</feature>